<evidence type="ECO:0000256" key="1">
    <source>
        <dbReference type="SAM" id="MobiDB-lite"/>
    </source>
</evidence>
<keyword evidence="4" id="KW-1185">Reference proteome</keyword>
<evidence type="ECO:0000313" key="4">
    <source>
        <dbReference type="Proteomes" id="UP001500218"/>
    </source>
</evidence>
<dbReference type="PANTHER" id="PTHR40765:SF2">
    <property type="entry name" value="ESX-2 SECRETION SYSTEM ATPASE ECCB2"/>
    <property type="match status" value="1"/>
</dbReference>
<dbReference type="Gene3D" id="3.30.2390.20">
    <property type="entry name" value="Type VII secretion system EccB, repeat 1 domain"/>
    <property type="match status" value="1"/>
</dbReference>
<dbReference type="InterPro" id="IPR044857">
    <property type="entry name" value="T7SS_EccB_R1"/>
</dbReference>
<dbReference type="RefSeq" id="WP_344135384.1">
    <property type="nucleotide sequence ID" value="NZ_BAAALT010000152.1"/>
</dbReference>
<proteinExistence type="predicted"/>
<organism evidence="3 4">
    <name type="scientific">Luedemannella flava</name>
    <dbReference type="NCBI Taxonomy" id="349316"/>
    <lineage>
        <taxon>Bacteria</taxon>
        <taxon>Bacillati</taxon>
        <taxon>Actinomycetota</taxon>
        <taxon>Actinomycetes</taxon>
        <taxon>Micromonosporales</taxon>
        <taxon>Micromonosporaceae</taxon>
        <taxon>Luedemannella</taxon>
    </lineage>
</organism>
<comment type="caution">
    <text evidence="3">The sequence shown here is derived from an EMBL/GenBank/DDBJ whole genome shotgun (WGS) entry which is preliminary data.</text>
</comment>
<dbReference type="Pfam" id="PF05108">
    <property type="entry name" value="T7SS_ESX1_EccB"/>
    <property type="match status" value="1"/>
</dbReference>
<protein>
    <submittedName>
        <fullName evidence="3">Type VII secretion protein EccB</fullName>
    </submittedName>
</protein>
<keyword evidence="2" id="KW-1133">Transmembrane helix</keyword>
<keyword evidence="2" id="KW-0472">Membrane</keyword>
<gene>
    <name evidence="3" type="primary">eccB_1</name>
    <name evidence="3" type="ORF">GCM10009682_43670</name>
</gene>
<dbReference type="Proteomes" id="UP001500218">
    <property type="component" value="Unassembled WGS sequence"/>
</dbReference>
<evidence type="ECO:0000313" key="3">
    <source>
        <dbReference type="EMBL" id="GAA1818186.1"/>
    </source>
</evidence>
<sequence>MATRRDQLHSYQFLTQRVISAFVMRETDPAQSPLRRGIGAAFAGIMVAVIVGAGFGIYGLLTNTGNDAWRTDGSVVVEKDTGATYVYAGGVLHPTLNYTSALLAAGRPNPTVHRVATKALTGVTRGVTVGIEGAPASLPRADSRAGLPWSACTVSDTNQAGQPVSRTTLLIAEAPAGARELGDDALLVADAKLDTTYLVWHGLRFPIAQSGTTVPALFGAVVSTTPVSTSWLNTLARGETIGPLTIEGRGSASAAVPDHRVGDLLVSQSASGPLFYLVFADGLATLTPLQKALVVAQNPGEPDEISVQQASTAPRSRKLGTPAAEVRPPATVPTLANRNPADPLCAVTRDAKAAPTVSVGGTVAGAPIGATTGTATRGAEADGTSLADRVLAPAGRVSLVRAVASPTAGTGSYFFVTDLGIKYGVPGADVLPLLGFSADLAVNVPNSLVSRLPTGPVLDPAVARSPVGATD</sequence>
<feature type="region of interest" description="Disordered" evidence="1">
    <location>
        <begin position="301"/>
        <end position="337"/>
    </location>
</feature>
<dbReference type="NCBIfam" id="TIGR03919">
    <property type="entry name" value="T7SS_EccB"/>
    <property type="match status" value="1"/>
</dbReference>
<dbReference type="EMBL" id="BAAALT010000152">
    <property type="protein sequence ID" value="GAA1818186.1"/>
    <property type="molecule type" value="Genomic_DNA"/>
</dbReference>
<feature type="transmembrane region" description="Helical" evidence="2">
    <location>
        <begin position="38"/>
        <end position="61"/>
    </location>
</feature>
<dbReference type="PANTHER" id="PTHR40765">
    <property type="entry name" value="ESX-2 SECRETION SYSTEM ATPASE ECCB2"/>
    <property type="match status" value="1"/>
</dbReference>
<keyword evidence="2" id="KW-0812">Transmembrane</keyword>
<accession>A0ABN2MBQ5</accession>
<name>A0ABN2MBQ5_9ACTN</name>
<dbReference type="InterPro" id="IPR007795">
    <property type="entry name" value="T7SS_EccB"/>
</dbReference>
<evidence type="ECO:0000256" key="2">
    <source>
        <dbReference type="SAM" id="Phobius"/>
    </source>
</evidence>
<reference evidence="3 4" key="1">
    <citation type="journal article" date="2019" name="Int. J. Syst. Evol. Microbiol.">
        <title>The Global Catalogue of Microorganisms (GCM) 10K type strain sequencing project: providing services to taxonomists for standard genome sequencing and annotation.</title>
        <authorList>
            <consortium name="The Broad Institute Genomics Platform"/>
            <consortium name="The Broad Institute Genome Sequencing Center for Infectious Disease"/>
            <person name="Wu L."/>
            <person name="Ma J."/>
        </authorList>
    </citation>
    <scope>NUCLEOTIDE SEQUENCE [LARGE SCALE GENOMIC DNA]</scope>
    <source>
        <strain evidence="3 4">JCM 13250</strain>
    </source>
</reference>